<dbReference type="Pfam" id="PF04909">
    <property type="entry name" value="Amidohydro_2"/>
    <property type="match status" value="1"/>
</dbReference>
<dbReference type="AlphaFoldDB" id="A0A316EU05"/>
<dbReference type="SUPFAM" id="SSF51556">
    <property type="entry name" value="Metallo-dependent hydrolases"/>
    <property type="match status" value="1"/>
</dbReference>
<name>A0A316EU05_9BURK</name>
<proteinExistence type="predicted"/>
<dbReference type="RefSeq" id="WP_109584270.1">
    <property type="nucleotide sequence ID" value="NZ_QGGT01000003.1"/>
</dbReference>
<keyword evidence="3" id="KW-0378">Hydrolase</keyword>
<organism evidence="3 4">
    <name type="scientific">Cupriavidus plantarum</name>
    <dbReference type="NCBI Taxonomy" id="942865"/>
    <lineage>
        <taxon>Bacteria</taxon>
        <taxon>Pseudomonadati</taxon>
        <taxon>Pseudomonadota</taxon>
        <taxon>Betaproteobacteria</taxon>
        <taxon>Burkholderiales</taxon>
        <taxon>Burkholderiaceae</taxon>
        <taxon>Cupriavidus</taxon>
    </lineage>
</organism>
<dbReference type="Gene3D" id="3.20.20.140">
    <property type="entry name" value="Metal-dependent hydrolases"/>
    <property type="match status" value="1"/>
</dbReference>
<dbReference type="Proteomes" id="UP000245754">
    <property type="component" value="Unassembled WGS sequence"/>
</dbReference>
<gene>
    <name evidence="3" type="ORF">C7419_103546</name>
</gene>
<evidence type="ECO:0000313" key="3">
    <source>
        <dbReference type="EMBL" id="PWK34227.1"/>
    </source>
</evidence>
<reference evidence="3 4" key="1">
    <citation type="submission" date="2018-05" db="EMBL/GenBank/DDBJ databases">
        <title>Genomic Encyclopedia of Type Strains, Phase IV (KMG-V): Genome sequencing to study the core and pangenomes of soil and plant-associated prokaryotes.</title>
        <authorList>
            <person name="Whitman W."/>
        </authorList>
    </citation>
    <scope>NUCLEOTIDE SEQUENCE [LARGE SCALE GENOMIC DNA]</scope>
    <source>
        <strain evidence="3 4">SLV-132</strain>
    </source>
</reference>
<dbReference type="EMBL" id="QGGT01000003">
    <property type="protein sequence ID" value="PWK34227.1"/>
    <property type="molecule type" value="Genomic_DNA"/>
</dbReference>
<feature type="domain" description="Amidohydrolase-related" evidence="2">
    <location>
        <begin position="287"/>
        <end position="449"/>
    </location>
</feature>
<evidence type="ECO:0000259" key="2">
    <source>
        <dbReference type="Pfam" id="PF04909"/>
    </source>
</evidence>
<accession>A0A316EU05</accession>
<keyword evidence="4" id="KW-1185">Reference proteome</keyword>
<dbReference type="InterPro" id="IPR032466">
    <property type="entry name" value="Metal_Hydrolase"/>
</dbReference>
<sequence>MMRIDRSAQTELSFASQGNGAPNAGGTANGGRASQRASNAFLDGVPSANQPAPREQRPLRRIRNRIPSVPPGPEGIVLPNRGTQTMMHDIHNHSIGPGYAATQIVDMTLTLAENAREQIALFDKAGVDKFVWAPIPSVIIQGNAVAAGCCGNDEHPITPGHTSLPANAPSAERQTYYMPEAYRNGAPMTGEAFDQITAIGRQHYNTSVDWQVGKAYQEIRLSDLGKPAHEQIAPRIFPAITGINLGDANAVTSMLRLKKEYPDTFHIIGEITMHKEFVDKQNLDYQPDFSENAPINDILKFAARSGMPVVLHCDSSDAEAAIRSGAAGQGEYFRGIEDLVARHPDTTIVHAHMGGIGKFARPGENHVAKLRELLTRYPNYNIDMSWDVVAENYSPHSAETDPTLKAADEAARSARIQQMAALIQEFPKRFIMGSDALISRNENSISATHELYSGAKRNAEGNFERKTGLFDHLDTALPNVLSENFDALLNDAKVKSSAYENGMMKEDLKALQAAAVNNGRTPNVWPATT</sequence>
<evidence type="ECO:0000313" key="4">
    <source>
        <dbReference type="Proteomes" id="UP000245754"/>
    </source>
</evidence>
<dbReference type="GO" id="GO:0016787">
    <property type="term" value="F:hydrolase activity"/>
    <property type="evidence" value="ECO:0007669"/>
    <property type="project" value="UniProtKB-KW"/>
</dbReference>
<comment type="caution">
    <text evidence="3">The sequence shown here is derived from an EMBL/GenBank/DDBJ whole genome shotgun (WGS) entry which is preliminary data.</text>
</comment>
<evidence type="ECO:0000256" key="1">
    <source>
        <dbReference type="SAM" id="MobiDB-lite"/>
    </source>
</evidence>
<feature type="region of interest" description="Disordered" evidence="1">
    <location>
        <begin position="1"/>
        <end position="34"/>
    </location>
</feature>
<dbReference type="InterPro" id="IPR006680">
    <property type="entry name" value="Amidohydro-rel"/>
</dbReference>
<protein>
    <submittedName>
        <fullName evidence="3">Amidohydrolase family protein</fullName>
    </submittedName>
</protein>